<protein>
    <submittedName>
        <fullName evidence="2">Uncharacterized protein</fullName>
    </submittedName>
</protein>
<evidence type="ECO:0000313" key="3">
    <source>
        <dbReference type="Proteomes" id="UP000530514"/>
    </source>
</evidence>
<organism evidence="2 3">
    <name type="scientific">Thermoactinomyces daqus</name>
    <dbReference type="NCBI Taxonomy" id="1329516"/>
    <lineage>
        <taxon>Bacteria</taxon>
        <taxon>Bacillati</taxon>
        <taxon>Bacillota</taxon>
        <taxon>Bacilli</taxon>
        <taxon>Bacillales</taxon>
        <taxon>Thermoactinomycetaceae</taxon>
        <taxon>Thermoactinomyces</taxon>
    </lineage>
</organism>
<feature type="transmembrane region" description="Helical" evidence="1">
    <location>
        <begin position="37"/>
        <end position="56"/>
    </location>
</feature>
<dbReference type="RefSeq" id="WP_033100661.1">
    <property type="nucleotide sequence ID" value="NZ_JACEIP010000006.1"/>
</dbReference>
<sequence>MPKRLLRAFLYAFSISLVMLIALLMRLKADTEFVNFMLPWGLSYAFIVIFVLYLFFTSNVMKKLINFVNSWAADFAFWKMAIIVICMLIGTTILATVILIIPIAASTT</sequence>
<dbReference type="Proteomes" id="UP000530514">
    <property type="component" value="Unassembled WGS sequence"/>
</dbReference>
<dbReference type="AlphaFoldDB" id="A0A7W1X9F3"/>
<keyword evidence="1" id="KW-0472">Membrane</keyword>
<evidence type="ECO:0000313" key="2">
    <source>
        <dbReference type="EMBL" id="MBA4542409.1"/>
    </source>
</evidence>
<proteinExistence type="predicted"/>
<dbReference type="EMBL" id="JACEIP010000006">
    <property type="protein sequence ID" value="MBA4542409.1"/>
    <property type="molecule type" value="Genomic_DNA"/>
</dbReference>
<keyword evidence="3" id="KW-1185">Reference proteome</keyword>
<accession>A0A7W1X9F3</accession>
<comment type="caution">
    <text evidence="2">The sequence shown here is derived from an EMBL/GenBank/DDBJ whole genome shotgun (WGS) entry which is preliminary data.</text>
</comment>
<evidence type="ECO:0000256" key="1">
    <source>
        <dbReference type="SAM" id="Phobius"/>
    </source>
</evidence>
<keyword evidence="1" id="KW-0812">Transmembrane</keyword>
<name>A0A7W1X9F3_9BACL</name>
<feature type="transmembrane region" description="Helical" evidence="1">
    <location>
        <begin position="6"/>
        <end position="25"/>
    </location>
</feature>
<gene>
    <name evidence="2" type="ORF">H1164_05765</name>
</gene>
<reference evidence="2 3" key="1">
    <citation type="submission" date="2020-07" db="EMBL/GenBank/DDBJ databases">
        <authorList>
            <person name="Feng H."/>
        </authorList>
    </citation>
    <scope>NUCLEOTIDE SEQUENCE [LARGE SCALE GENOMIC DNA]</scope>
    <source>
        <strain evidence="3">s-11</strain>
    </source>
</reference>
<feature type="transmembrane region" description="Helical" evidence="1">
    <location>
        <begin position="76"/>
        <end position="105"/>
    </location>
</feature>
<keyword evidence="1" id="KW-1133">Transmembrane helix</keyword>